<dbReference type="PROSITE" id="PS51462">
    <property type="entry name" value="NUDIX"/>
    <property type="match status" value="1"/>
</dbReference>
<dbReference type="GeneID" id="90035494"/>
<name>A0ABR1FCJ1_9ASCO</name>
<dbReference type="CDD" id="cd03676">
    <property type="entry name" value="NUDIX_Tnr3_like"/>
    <property type="match status" value="1"/>
</dbReference>
<dbReference type="PANTHER" id="PTHR13622:SF8">
    <property type="entry name" value="THIAMIN PYROPHOSPHOKINASE 1"/>
    <property type="match status" value="1"/>
</dbReference>
<evidence type="ECO:0000259" key="1">
    <source>
        <dbReference type="PROSITE" id="PS51462"/>
    </source>
</evidence>
<proteinExistence type="predicted"/>
<dbReference type="Pfam" id="PF15916">
    <property type="entry name" value="DUF4743"/>
    <property type="match status" value="1"/>
</dbReference>
<gene>
    <name evidence="2" type="ORF">BZA70DRAFT_18547</name>
</gene>
<dbReference type="InterPro" id="IPR031804">
    <property type="entry name" value="DUF4743"/>
</dbReference>
<dbReference type="SUPFAM" id="SSF55811">
    <property type="entry name" value="Nudix"/>
    <property type="match status" value="1"/>
</dbReference>
<dbReference type="EMBL" id="JBBJBU010000001">
    <property type="protein sequence ID" value="KAK7207564.1"/>
    <property type="molecule type" value="Genomic_DNA"/>
</dbReference>
<protein>
    <submittedName>
        <fullName evidence="2">NUDIX hydrolase domain-like protein</fullName>
    </submittedName>
</protein>
<dbReference type="RefSeq" id="XP_064770597.1">
    <property type="nucleotide sequence ID" value="XM_064909982.1"/>
</dbReference>
<dbReference type="InterPro" id="IPR000086">
    <property type="entry name" value="NUDIX_hydrolase_dom"/>
</dbReference>
<organism evidence="2 3">
    <name type="scientific">Myxozyma melibiosi</name>
    <dbReference type="NCBI Taxonomy" id="54550"/>
    <lineage>
        <taxon>Eukaryota</taxon>
        <taxon>Fungi</taxon>
        <taxon>Dikarya</taxon>
        <taxon>Ascomycota</taxon>
        <taxon>Saccharomycotina</taxon>
        <taxon>Lipomycetes</taxon>
        <taxon>Lipomycetales</taxon>
        <taxon>Lipomycetaceae</taxon>
        <taxon>Myxozyma</taxon>
    </lineage>
</organism>
<evidence type="ECO:0000313" key="3">
    <source>
        <dbReference type="Proteomes" id="UP001498771"/>
    </source>
</evidence>
<dbReference type="Gene3D" id="3.90.79.10">
    <property type="entry name" value="Nucleoside Triphosphate Pyrophosphohydrolase"/>
    <property type="match status" value="1"/>
</dbReference>
<evidence type="ECO:0000313" key="2">
    <source>
        <dbReference type="EMBL" id="KAK7207564.1"/>
    </source>
</evidence>
<dbReference type="InterPro" id="IPR015797">
    <property type="entry name" value="NUDIX_hydrolase-like_dom_sf"/>
</dbReference>
<feature type="domain" description="Nudix hydrolase" evidence="1">
    <location>
        <begin position="135"/>
        <end position="286"/>
    </location>
</feature>
<keyword evidence="3" id="KW-1185">Reference proteome</keyword>
<reference evidence="2 3" key="1">
    <citation type="submission" date="2024-03" db="EMBL/GenBank/DDBJ databases">
        <title>Genome-scale model development and genomic sequencing of the oleaginous clade Lipomyces.</title>
        <authorList>
            <consortium name="Lawrence Berkeley National Laboratory"/>
            <person name="Czajka J.J."/>
            <person name="Han Y."/>
            <person name="Kim J."/>
            <person name="Mondo S.J."/>
            <person name="Hofstad B.A."/>
            <person name="Robles A."/>
            <person name="Haridas S."/>
            <person name="Riley R."/>
            <person name="LaButti K."/>
            <person name="Pangilinan J."/>
            <person name="Andreopoulos W."/>
            <person name="Lipzen A."/>
            <person name="Yan J."/>
            <person name="Wang M."/>
            <person name="Ng V."/>
            <person name="Grigoriev I.V."/>
            <person name="Spatafora J.W."/>
            <person name="Magnuson J.K."/>
            <person name="Baker S.E."/>
            <person name="Pomraning K.R."/>
        </authorList>
    </citation>
    <scope>NUCLEOTIDE SEQUENCE [LARGE SCALE GENOMIC DNA]</scope>
    <source>
        <strain evidence="2 3">Phaff 52-87</strain>
    </source>
</reference>
<comment type="caution">
    <text evidence="2">The sequence shown here is derived from an EMBL/GenBank/DDBJ whole genome shotgun (WGS) entry which is preliminary data.</text>
</comment>
<sequence>MPALTNLDVIALVDSFPYPHDASAYSASLAHLYKFMSHDLKGNLGYVLASTIEKLRVYHPEKLVIDDLDQTISIAPAFDTFEKRTKMMADLALEWRKEGKFEVLKGWREEQYAVYYPSRELYFTFERSACSVLGLVTYGVHIIGYIPATDTAPLRLWVPRRSKTKSTYPGMLDNTVAGGIGYPYGVFDTLIKECGEEAGFDAQLIKERAKSVGSVSYHYLRTAAAGGESGFLQPEVQYTYDLELDESSPKPKPVDGEVEEFYLWDVDTVRQEIAAGNFKPNTALVTIDFLIRHGIITAENEPDFLEIVSRMHRQIEHPLK</sequence>
<dbReference type="PANTHER" id="PTHR13622">
    <property type="entry name" value="THIAMIN PYROPHOSPHOKINASE"/>
    <property type="match status" value="1"/>
</dbReference>
<accession>A0ABR1FCJ1</accession>
<dbReference type="Proteomes" id="UP001498771">
    <property type="component" value="Unassembled WGS sequence"/>
</dbReference>